<reference evidence="3 4" key="1">
    <citation type="journal article" date="2015" name="Microbiome">
        <title>Genomic resolution of linkages in carbon, nitrogen, and sulfur cycling among widespread estuary sediment bacteria.</title>
        <authorList>
            <person name="Baker B.J."/>
            <person name="Lazar C.S."/>
            <person name="Teske A.P."/>
            <person name="Dick G.J."/>
        </authorList>
    </citation>
    <scope>NUCLEOTIDE SEQUENCE [LARGE SCALE GENOMIC DNA]</scope>
    <source>
        <strain evidence="3">DG_26</strain>
    </source>
</reference>
<dbReference type="EMBL" id="LIZT01000006">
    <property type="protein sequence ID" value="KPJ51108.1"/>
    <property type="molecule type" value="Genomic_DNA"/>
</dbReference>
<protein>
    <recommendedName>
        <fullName evidence="5">Glycerophosphoryl diester phosphodiesterase membrane domain-containing protein</fullName>
    </recommendedName>
</protein>
<feature type="transmembrane region" description="Helical" evidence="2">
    <location>
        <begin position="25"/>
        <end position="54"/>
    </location>
</feature>
<keyword evidence="2" id="KW-0812">Transmembrane</keyword>
<name>A0A0S7WLS3_UNCT6</name>
<evidence type="ECO:0000313" key="4">
    <source>
        <dbReference type="Proteomes" id="UP000051124"/>
    </source>
</evidence>
<feature type="transmembrane region" description="Helical" evidence="2">
    <location>
        <begin position="301"/>
        <end position="320"/>
    </location>
</feature>
<feature type="region of interest" description="Disordered" evidence="1">
    <location>
        <begin position="354"/>
        <end position="394"/>
    </location>
</feature>
<dbReference type="AlphaFoldDB" id="A0A0S7WLS3"/>
<sequence length="394" mass="44992">MIKLHYNFRDVFRAARFGFSAKKMWVQFVGLLIGVVGYLILAYIAFLVGTQYSFMEVWNQFKFIPFPFGIQFAWYGWILLALGVVWFVAVNLLTICAVSKVTFEQLRGDEFYEIKESLKFVRSNWKAVLFSPATLALFIIVLVAIGILFGAIGRIPYVGELFIGLLWIPIFAVSLFVIYLMVIFFISFLTAPAVVGTTKSDTFDTLFELFSVVNEQNWRWFVYQILLLFTIGIAGGVLGLFIKYSLGLVNWALGLVMGDKLLHVMNNAYCYLPSIPKVLFIPRMCSFFFPQLLSSKVPLPIPWSGDIAACLIGIFLYFILFFWYSYGLAVFSAGQSLIYINLVKRKDEKDLLEKKEDLEERVPEKVEAEPTEEESKGGSNKTGSVKNRIRRKKT</sequence>
<evidence type="ECO:0000256" key="2">
    <source>
        <dbReference type="SAM" id="Phobius"/>
    </source>
</evidence>
<accession>A0A0S7WLS3</accession>
<keyword evidence="2" id="KW-1133">Transmembrane helix</keyword>
<feature type="transmembrane region" description="Helical" evidence="2">
    <location>
        <begin position="220"/>
        <end position="242"/>
    </location>
</feature>
<organism evidence="3 4">
    <name type="scientific">candidate division TA06 bacterium DG_26</name>
    <dbReference type="NCBI Taxonomy" id="1703771"/>
    <lineage>
        <taxon>Bacteria</taxon>
        <taxon>Bacteria division TA06</taxon>
    </lineage>
</organism>
<feature type="compositionally biased region" description="Basic and acidic residues" evidence="1">
    <location>
        <begin position="354"/>
        <end position="376"/>
    </location>
</feature>
<comment type="caution">
    <text evidence="3">The sequence shown here is derived from an EMBL/GenBank/DDBJ whole genome shotgun (WGS) entry which is preliminary data.</text>
</comment>
<evidence type="ECO:0008006" key="5">
    <source>
        <dbReference type="Google" id="ProtNLM"/>
    </source>
</evidence>
<feature type="transmembrane region" description="Helical" evidence="2">
    <location>
        <begin position="127"/>
        <end position="152"/>
    </location>
</feature>
<evidence type="ECO:0000256" key="1">
    <source>
        <dbReference type="SAM" id="MobiDB-lite"/>
    </source>
</evidence>
<evidence type="ECO:0000313" key="3">
    <source>
        <dbReference type="EMBL" id="KPJ51108.1"/>
    </source>
</evidence>
<feature type="transmembrane region" description="Helical" evidence="2">
    <location>
        <begin position="164"/>
        <end position="189"/>
    </location>
</feature>
<feature type="transmembrane region" description="Helical" evidence="2">
    <location>
        <begin position="74"/>
        <end position="98"/>
    </location>
</feature>
<proteinExistence type="predicted"/>
<keyword evidence="2" id="KW-0472">Membrane</keyword>
<dbReference type="Proteomes" id="UP000051124">
    <property type="component" value="Unassembled WGS sequence"/>
</dbReference>
<gene>
    <name evidence="3" type="ORF">AMJ40_00970</name>
</gene>